<dbReference type="Gene3D" id="3.30.230.70">
    <property type="entry name" value="GHMP Kinase, N-terminal domain"/>
    <property type="match status" value="2"/>
</dbReference>
<dbReference type="InterPro" id="IPR027408">
    <property type="entry name" value="PNPase/RNase_PH_dom_sf"/>
</dbReference>
<protein>
    <recommendedName>
        <fullName evidence="6">Ribosomal RNA-processing protein 42</fullName>
    </recommendedName>
</protein>
<name>A0A8H6YYS9_9AGAR</name>
<keyword evidence="4" id="KW-0963">Cytoplasm</keyword>
<dbReference type="GO" id="GO:0000467">
    <property type="term" value="P:exonucleolytic trimming to generate mature 3'-end of 5.8S rRNA from tricistronic rRNA transcript (SSU-rRNA, 5.8S rRNA, LSU-rRNA)"/>
    <property type="evidence" value="ECO:0007669"/>
    <property type="project" value="TreeGrafter"/>
</dbReference>
<dbReference type="SUPFAM" id="SSF55666">
    <property type="entry name" value="Ribonuclease PH domain 2-like"/>
    <property type="match status" value="1"/>
</dbReference>
<dbReference type="OrthoDB" id="272245at2759"/>
<dbReference type="GO" id="GO:0005730">
    <property type="term" value="C:nucleolus"/>
    <property type="evidence" value="ECO:0007669"/>
    <property type="project" value="UniProtKB-SubCell"/>
</dbReference>
<evidence type="ECO:0000256" key="6">
    <source>
        <dbReference type="ARBA" id="ARBA00042523"/>
    </source>
</evidence>
<dbReference type="AlphaFoldDB" id="A0A8H6YYS9"/>
<evidence type="ECO:0000256" key="7">
    <source>
        <dbReference type="SAM" id="MobiDB-lite"/>
    </source>
</evidence>
<feature type="region of interest" description="Disordered" evidence="7">
    <location>
        <begin position="206"/>
        <end position="231"/>
    </location>
</feature>
<evidence type="ECO:0000256" key="4">
    <source>
        <dbReference type="ARBA" id="ARBA00022490"/>
    </source>
</evidence>
<dbReference type="GO" id="GO:0000176">
    <property type="term" value="C:nuclear exosome (RNase complex)"/>
    <property type="evidence" value="ECO:0007669"/>
    <property type="project" value="TreeGrafter"/>
</dbReference>
<evidence type="ECO:0000256" key="1">
    <source>
        <dbReference type="ARBA" id="ARBA00004496"/>
    </source>
</evidence>
<comment type="similarity">
    <text evidence="3">Belongs to the RNase PH family.</text>
</comment>
<dbReference type="GO" id="GO:0016075">
    <property type="term" value="P:rRNA catabolic process"/>
    <property type="evidence" value="ECO:0007669"/>
    <property type="project" value="TreeGrafter"/>
</dbReference>
<dbReference type="GO" id="GO:0034476">
    <property type="term" value="P:U5 snRNA 3'-end processing"/>
    <property type="evidence" value="ECO:0007669"/>
    <property type="project" value="TreeGrafter"/>
</dbReference>
<evidence type="ECO:0000256" key="5">
    <source>
        <dbReference type="ARBA" id="ARBA00022835"/>
    </source>
</evidence>
<dbReference type="SUPFAM" id="SSF54211">
    <property type="entry name" value="Ribosomal protein S5 domain 2-like"/>
    <property type="match status" value="1"/>
</dbReference>
<dbReference type="EMBL" id="JACAZH010000006">
    <property type="protein sequence ID" value="KAF7366756.1"/>
    <property type="molecule type" value="Genomic_DNA"/>
</dbReference>
<keyword evidence="9" id="KW-1185">Reference proteome</keyword>
<dbReference type="Proteomes" id="UP000623467">
    <property type="component" value="Unassembled WGS sequence"/>
</dbReference>
<sequence>MASVSTSKAEISYIQTGLLSNPPLRADGRGLHDFRAIALETGIAPLANGSAHLTIGKNPHDGGGGTEVLAAAKLEVETVDGLSEGVNGGRIVCTVSWCVLSFLLLSDQLNRFIQNKLAPRLPTHTSPHLRSTICSMTCRRSCIKHSRTRRCIRRTSVSSPAKNRGCSTSTASCSRMRGTRTTRCSWPRARRCGDCKVPRTRAVEYKASAAPSAKPLESGEMDVDGDADAQQSGFDTRSIARAVDFELPDYWDEGEVLGGSDKWPVCVTLNIASSALRSSSATCVHYLDASLQEEAATPLRLLLVFSFPPNSSPNLQAMRILGSGELESSQIREFVAGGEKYAQKMWTALNAKLKEEDVRRGQKARDRFARR</sequence>
<dbReference type="GO" id="GO:0034475">
    <property type="term" value="P:U4 snRNA 3'-end processing"/>
    <property type="evidence" value="ECO:0007669"/>
    <property type="project" value="TreeGrafter"/>
</dbReference>
<dbReference type="GO" id="GO:0071038">
    <property type="term" value="P:TRAMP-dependent tRNA surveillance pathway"/>
    <property type="evidence" value="ECO:0007669"/>
    <property type="project" value="TreeGrafter"/>
</dbReference>
<gene>
    <name evidence="8" type="ORF">MSAN_00933900</name>
</gene>
<dbReference type="InterPro" id="IPR020568">
    <property type="entry name" value="Ribosomal_Su5_D2-typ_SF"/>
</dbReference>
<dbReference type="InterPro" id="IPR036345">
    <property type="entry name" value="ExoRNase_PH_dom2_sf"/>
</dbReference>
<comment type="subcellular location">
    <subcellularLocation>
        <location evidence="1">Cytoplasm</location>
    </subcellularLocation>
    <subcellularLocation>
        <location evidence="2">Nucleus</location>
        <location evidence="2">Nucleolus</location>
    </subcellularLocation>
</comment>
<evidence type="ECO:0000256" key="2">
    <source>
        <dbReference type="ARBA" id="ARBA00004604"/>
    </source>
</evidence>
<reference evidence="8" key="1">
    <citation type="submission" date="2020-05" db="EMBL/GenBank/DDBJ databases">
        <title>Mycena genomes resolve the evolution of fungal bioluminescence.</title>
        <authorList>
            <person name="Tsai I.J."/>
        </authorList>
    </citation>
    <scope>NUCLEOTIDE SEQUENCE</scope>
    <source>
        <strain evidence="8">160909Yilan</strain>
    </source>
</reference>
<dbReference type="GO" id="GO:0071028">
    <property type="term" value="P:nuclear mRNA surveillance"/>
    <property type="evidence" value="ECO:0007669"/>
    <property type="project" value="TreeGrafter"/>
</dbReference>
<dbReference type="GO" id="GO:0034473">
    <property type="term" value="P:U1 snRNA 3'-end processing"/>
    <property type="evidence" value="ECO:0007669"/>
    <property type="project" value="TreeGrafter"/>
</dbReference>
<dbReference type="PANTHER" id="PTHR11097">
    <property type="entry name" value="EXOSOME COMPLEX EXONUCLEASE RIBOSOMAL RNA PROCESSING PROTEIN"/>
    <property type="match status" value="1"/>
</dbReference>
<keyword evidence="5" id="KW-0271">Exosome</keyword>
<dbReference type="PANTHER" id="PTHR11097:SF8">
    <property type="entry name" value="EXOSOME COMPLEX COMPONENT RRP42"/>
    <property type="match status" value="1"/>
</dbReference>
<organism evidence="8 9">
    <name type="scientific">Mycena sanguinolenta</name>
    <dbReference type="NCBI Taxonomy" id="230812"/>
    <lineage>
        <taxon>Eukaryota</taxon>
        <taxon>Fungi</taxon>
        <taxon>Dikarya</taxon>
        <taxon>Basidiomycota</taxon>
        <taxon>Agaricomycotina</taxon>
        <taxon>Agaricomycetes</taxon>
        <taxon>Agaricomycetidae</taxon>
        <taxon>Agaricales</taxon>
        <taxon>Marasmiineae</taxon>
        <taxon>Mycenaceae</taxon>
        <taxon>Mycena</taxon>
    </lineage>
</organism>
<proteinExistence type="inferred from homology"/>
<accession>A0A8H6YYS9</accession>
<dbReference type="GO" id="GO:0071035">
    <property type="term" value="P:nuclear polyadenylation-dependent rRNA catabolic process"/>
    <property type="evidence" value="ECO:0007669"/>
    <property type="project" value="TreeGrafter"/>
</dbReference>
<dbReference type="GO" id="GO:0035925">
    <property type="term" value="F:mRNA 3'-UTR AU-rich region binding"/>
    <property type="evidence" value="ECO:0007669"/>
    <property type="project" value="TreeGrafter"/>
</dbReference>
<evidence type="ECO:0000313" key="8">
    <source>
        <dbReference type="EMBL" id="KAF7366756.1"/>
    </source>
</evidence>
<dbReference type="GO" id="GO:0000177">
    <property type="term" value="C:cytoplasmic exosome (RNase complex)"/>
    <property type="evidence" value="ECO:0007669"/>
    <property type="project" value="TreeGrafter"/>
</dbReference>
<comment type="caution">
    <text evidence="8">The sequence shown here is derived from an EMBL/GenBank/DDBJ whole genome shotgun (WGS) entry which is preliminary data.</text>
</comment>
<dbReference type="InterPro" id="IPR050590">
    <property type="entry name" value="Exosome_comp_Rrp42_subfam"/>
</dbReference>
<evidence type="ECO:0000313" key="9">
    <source>
        <dbReference type="Proteomes" id="UP000623467"/>
    </source>
</evidence>
<evidence type="ECO:0000256" key="3">
    <source>
        <dbReference type="ARBA" id="ARBA00006678"/>
    </source>
</evidence>